<dbReference type="WBParaSite" id="ACAC_0000079401-mRNA-1">
    <property type="protein sequence ID" value="ACAC_0000079401-mRNA-1"/>
    <property type="gene ID" value="ACAC_0000079401"/>
</dbReference>
<keyword evidence="1" id="KW-1133">Transmembrane helix</keyword>
<evidence type="ECO:0000256" key="1">
    <source>
        <dbReference type="SAM" id="Phobius"/>
    </source>
</evidence>
<protein>
    <submittedName>
        <fullName evidence="3">Ion_trans domain-containing protein</fullName>
    </submittedName>
</protein>
<keyword evidence="1" id="KW-0812">Transmembrane</keyword>
<evidence type="ECO:0000313" key="2">
    <source>
        <dbReference type="Proteomes" id="UP000035642"/>
    </source>
</evidence>
<dbReference type="Proteomes" id="UP000035642">
    <property type="component" value="Unassembled WGS sequence"/>
</dbReference>
<organism evidence="2 3">
    <name type="scientific">Angiostrongylus cantonensis</name>
    <name type="common">Rat lungworm</name>
    <dbReference type="NCBI Taxonomy" id="6313"/>
    <lineage>
        <taxon>Eukaryota</taxon>
        <taxon>Metazoa</taxon>
        <taxon>Ecdysozoa</taxon>
        <taxon>Nematoda</taxon>
        <taxon>Chromadorea</taxon>
        <taxon>Rhabditida</taxon>
        <taxon>Rhabditina</taxon>
        <taxon>Rhabditomorpha</taxon>
        <taxon>Strongyloidea</taxon>
        <taxon>Metastrongylidae</taxon>
        <taxon>Angiostrongylus</taxon>
    </lineage>
</organism>
<reference evidence="2" key="1">
    <citation type="submission" date="2012-09" db="EMBL/GenBank/DDBJ databases">
        <authorList>
            <person name="Martin A.A."/>
        </authorList>
    </citation>
    <scope>NUCLEOTIDE SEQUENCE</scope>
</reference>
<reference evidence="3" key="2">
    <citation type="submission" date="2017-02" db="UniProtKB">
        <authorList>
            <consortium name="WormBaseParasite"/>
        </authorList>
    </citation>
    <scope>IDENTIFICATION</scope>
</reference>
<sequence>MTTIRASSYAIIMDEDMIEIPQNDDLSPAKHPCSKFLVRIVTVITCLHMILRRRTTAMEDELLRCRTFSFILTCVPNSELDNFADLDGKDLYMFMESVFESFSFIYSISNAHSSLTAPWSSYLLSSLYTLILWFFFLNFIVNIQLAELDCRIAREIAAAIVDVNDDDVRDAVPN</sequence>
<name>A0A0K0CUB8_ANGCA</name>
<proteinExistence type="predicted"/>
<keyword evidence="1" id="KW-0472">Membrane</keyword>
<keyword evidence="2" id="KW-1185">Reference proteome</keyword>
<dbReference type="AlphaFoldDB" id="A0A0K0CUB8"/>
<evidence type="ECO:0000313" key="3">
    <source>
        <dbReference type="WBParaSite" id="ACAC_0000079401-mRNA-1"/>
    </source>
</evidence>
<feature type="transmembrane region" description="Helical" evidence="1">
    <location>
        <begin position="121"/>
        <end position="141"/>
    </location>
</feature>
<accession>A0A0K0CUB8</accession>